<dbReference type="AlphaFoldDB" id="A0A0V0IEJ2"/>
<reference evidence="2" key="1">
    <citation type="submission" date="2015-12" db="EMBL/GenBank/DDBJ databases">
        <title>Gene expression during late stages of embryo sac development: a critical building block for successful pollen-pistil interactions.</title>
        <authorList>
            <person name="Liu Y."/>
            <person name="Joly V."/>
            <person name="Sabar M."/>
            <person name="Matton D.P."/>
        </authorList>
    </citation>
    <scope>NUCLEOTIDE SEQUENCE</scope>
</reference>
<feature type="compositionally biased region" description="Basic residues" evidence="1">
    <location>
        <begin position="1"/>
        <end position="10"/>
    </location>
</feature>
<organism evidence="2">
    <name type="scientific">Solanum chacoense</name>
    <name type="common">Chaco potato</name>
    <dbReference type="NCBI Taxonomy" id="4108"/>
    <lineage>
        <taxon>Eukaryota</taxon>
        <taxon>Viridiplantae</taxon>
        <taxon>Streptophyta</taxon>
        <taxon>Embryophyta</taxon>
        <taxon>Tracheophyta</taxon>
        <taxon>Spermatophyta</taxon>
        <taxon>Magnoliopsida</taxon>
        <taxon>eudicotyledons</taxon>
        <taxon>Gunneridae</taxon>
        <taxon>Pentapetalae</taxon>
        <taxon>asterids</taxon>
        <taxon>lamiids</taxon>
        <taxon>Solanales</taxon>
        <taxon>Solanaceae</taxon>
        <taxon>Solanoideae</taxon>
        <taxon>Solaneae</taxon>
        <taxon>Solanum</taxon>
    </lineage>
</organism>
<feature type="non-terminal residue" evidence="2">
    <location>
        <position position="1"/>
    </location>
</feature>
<proteinExistence type="predicted"/>
<feature type="region of interest" description="Disordered" evidence="1">
    <location>
        <begin position="1"/>
        <end position="29"/>
    </location>
</feature>
<evidence type="ECO:0000313" key="2">
    <source>
        <dbReference type="EMBL" id="JAP30650.1"/>
    </source>
</evidence>
<feature type="compositionally biased region" description="Polar residues" evidence="1">
    <location>
        <begin position="11"/>
        <end position="21"/>
    </location>
</feature>
<dbReference type="EMBL" id="GEDG01007852">
    <property type="protein sequence ID" value="JAP30650.1"/>
    <property type="molecule type" value="Transcribed_RNA"/>
</dbReference>
<name>A0A0V0IEJ2_SOLCH</name>
<protein>
    <submittedName>
        <fullName evidence="2">Putative ovule protein</fullName>
    </submittedName>
</protein>
<evidence type="ECO:0000256" key="1">
    <source>
        <dbReference type="SAM" id="MobiDB-lite"/>
    </source>
</evidence>
<sequence length="89" mass="9743">IHIRPSKTRKSCNSDPSTSAAIPNGGAAGAQSFSASCSSFLPQSYRSITLTSPFFLFLRSFRATTTPHSFLLLPRKETRKLKKSSGFYP</sequence>
<accession>A0A0V0IEJ2</accession>